<gene>
    <name evidence="7" type="primary">glgA</name>
    <name evidence="10" type="ORF">FC14_GL000913</name>
</gene>
<organism evidence="10 11">
    <name type="scientific">Ligilactobacillus agilis DSM 20509</name>
    <dbReference type="NCBI Taxonomy" id="1423718"/>
    <lineage>
        <taxon>Bacteria</taxon>
        <taxon>Bacillati</taxon>
        <taxon>Bacillota</taxon>
        <taxon>Bacilli</taxon>
        <taxon>Lactobacillales</taxon>
        <taxon>Lactobacillaceae</taxon>
        <taxon>Ligilactobacillus</taxon>
    </lineage>
</organism>
<comment type="pathway">
    <text evidence="7">Glycan biosynthesis; glycogen biosynthesis.</text>
</comment>
<keyword evidence="5 7" id="KW-0808">Transferase</keyword>
<keyword evidence="6 7" id="KW-0320">Glycogen biosynthesis</keyword>
<comment type="similarity">
    <text evidence="3 7">Belongs to the glycosyltransferase 1 family. Bacterial/plant glycogen synthase subfamily.</text>
</comment>
<protein>
    <recommendedName>
        <fullName evidence="7">Glycogen synthase</fullName>
        <ecNumber evidence="7">2.4.1.21</ecNumber>
    </recommendedName>
    <alternativeName>
        <fullName evidence="7">Starch [bacterial glycogen] synthase</fullName>
    </alternativeName>
</protein>
<dbReference type="PATRIC" id="fig|1423718.3.peg.961"/>
<dbReference type="EC" id="2.4.1.21" evidence="7"/>
<dbReference type="GO" id="GO:0004373">
    <property type="term" value="F:alpha-1,4-glucan glucosyltransferase (UDP-glucose donor) activity"/>
    <property type="evidence" value="ECO:0007669"/>
    <property type="project" value="InterPro"/>
</dbReference>
<dbReference type="Gene3D" id="3.40.50.2000">
    <property type="entry name" value="Glycogen Phosphorylase B"/>
    <property type="match status" value="2"/>
</dbReference>
<name>A0A0R2APB0_9LACO</name>
<dbReference type="OrthoDB" id="9808590at2"/>
<dbReference type="NCBIfam" id="NF001898">
    <property type="entry name" value="PRK00654.1-1"/>
    <property type="match status" value="1"/>
</dbReference>
<dbReference type="PANTHER" id="PTHR45825">
    <property type="entry name" value="GRANULE-BOUND STARCH SYNTHASE 1, CHLOROPLASTIC/AMYLOPLASTIC"/>
    <property type="match status" value="1"/>
</dbReference>
<dbReference type="HAMAP" id="MF_00484">
    <property type="entry name" value="Glycogen_synth"/>
    <property type="match status" value="1"/>
</dbReference>
<feature type="domain" description="Glycosyl transferase family 1" evidence="8">
    <location>
        <begin position="283"/>
        <end position="437"/>
    </location>
</feature>
<dbReference type="InterPro" id="IPR001296">
    <property type="entry name" value="Glyco_trans_1"/>
</dbReference>
<comment type="caution">
    <text evidence="10">The sequence shown here is derived from an EMBL/GenBank/DDBJ whole genome shotgun (WGS) entry which is preliminary data.</text>
</comment>
<evidence type="ECO:0000313" key="11">
    <source>
        <dbReference type="Proteomes" id="UP000051008"/>
    </source>
</evidence>
<dbReference type="InterPro" id="IPR011835">
    <property type="entry name" value="GS/SS"/>
</dbReference>
<dbReference type="CDD" id="cd03791">
    <property type="entry name" value="GT5_Glycogen_synthase_DULL1-like"/>
    <property type="match status" value="1"/>
</dbReference>
<accession>A0A0R2APB0</accession>
<dbReference type="PANTHER" id="PTHR45825:SF11">
    <property type="entry name" value="ALPHA AMYLASE DOMAIN-CONTAINING PROTEIN"/>
    <property type="match status" value="1"/>
</dbReference>
<evidence type="ECO:0000256" key="3">
    <source>
        <dbReference type="ARBA" id="ARBA00010281"/>
    </source>
</evidence>
<evidence type="ECO:0000256" key="4">
    <source>
        <dbReference type="ARBA" id="ARBA00022676"/>
    </source>
</evidence>
<feature type="domain" description="Starch synthase catalytic" evidence="9">
    <location>
        <begin position="2"/>
        <end position="236"/>
    </location>
</feature>
<dbReference type="UniPathway" id="UPA00164"/>
<evidence type="ECO:0000259" key="8">
    <source>
        <dbReference type="Pfam" id="PF00534"/>
    </source>
</evidence>
<dbReference type="Pfam" id="PF00534">
    <property type="entry name" value="Glycos_transf_1"/>
    <property type="match status" value="1"/>
</dbReference>
<comment type="catalytic activity">
    <reaction evidence="1 7">
        <text>[(1-&gt;4)-alpha-D-glucosyl](n) + ADP-alpha-D-glucose = [(1-&gt;4)-alpha-D-glucosyl](n+1) + ADP + H(+)</text>
        <dbReference type="Rhea" id="RHEA:18189"/>
        <dbReference type="Rhea" id="RHEA-COMP:9584"/>
        <dbReference type="Rhea" id="RHEA-COMP:9587"/>
        <dbReference type="ChEBI" id="CHEBI:15378"/>
        <dbReference type="ChEBI" id="CHEBI:15444"/>
        <dbReference type="ChEBI" id="CHEBI:57498"/>
        <dbReference type="ChEBI" id="CHEBI:456216"/>
        <dbReference type="EC" id="2.4.1.21"/>
    </reaction>
</comment>
<evidence type="ECO:0000256" key="5">
    <source>
        <dbReference type="ARBA" id="ARBA00022679"/>
    </source>
</evidence>
<evidence type="ECO:0000259" key="9">
    <source>
        <dbReference type="Pfam" id="PF08323"/>
    </source>
</evidence>
<feature type="binding site" evidence="7">
    <location>
        <position position="15"/>
    </location>
    <ligand>
        <name>ADP-alpha-D-glucose</name>
        <dbReference type="ChEBI" id="CHEBI:57498"/>
    </ligand>
</feature>
<keyword evidence="4 7" id="KW-0328">Glycosyltransferase</keyword>
<evidence type="ECO:0000256" key="6">
    <source>
        <dbReference type="ARBA" id="ARBA00023056"/>
    </source>
</evidence>
<dbReference type="InterPro" id="IPR013534">
    <property type="entry name" value="Starch_synth_cat_dom"/>
</dbReference>
<dbReference type="Pfam" id="PF08323">
    <property type="entry name" value="Glyco_transf_5"/>
    <property type="match status" value="1"/>
</dbReference>
<keyword evidence="11" id="KW-1185">Reference proteome</keyword>
<reference evidence="10 11" key="1">
    <citation type="journal article" date="2015" name="Genome Announc.">
        <title>Expanding the biotechnology potential of lactobacilli through comparative genomics of 213 strains and associated genera.</title>
        <authorList>
            <person name="Sun Z."/>
            <person name="Harris H.M."/>
            <person name="McCann A."/>
            <person name="Guo C."/>
            <person name="Argimon S."/>
            <person name="Zhang W."/>
            <person name="Yang X."/>
            <person name="Jeffery I.B."/>
            <person name="Cooney J.C."/>
            <person name="Kagawa T.F."/>
            <person name="Liu W."/>
            <person name="Song Y."/>
            <person name="Salvetti E."/>
            <person name="Wrobel A."/>
            <person name="Rasinkangas P."/>
            <person name="Parkhill J."/>
            <person name="Rea M.C."/>
            <person name="O'Sullivan O."/>
            <person name="Ritari J."/>
            <person name="Douillard F.P."/>
            <person name="Paul Ross R."/>
            <person name="Yang R."/>
            <person name="Briner A.E."/>
            <person name="Felis G.E."/>
            <person name="de Vos W.M."/>
            <person name="Barrangou R."/>
            <person name="Klaenhammer T.R."/>
            <person name="Caufield P.W."/>
            <person name="Cui Y."/>
            <person name="Zhang H."/>
            <person name="O'Toole P.W."/>
        </authorList>
    </citation>
    <scope>NUCLEOTIDE SEQUENCE [LARGE SCALE GENOMIC DNA]</scope>
    <source>
        <strain evidence="10 11">DSM 20509</strain>
    </source>
</reference>
<dbReference type="AlphaFoldDB" id="A0A0R2APB0"/>
<proteinExistence type="inferred from homology"/>
<evidence type="ECO:0000256" key="1">
    <source>
        <dbReference type="ARBA" id="ARBA00001478"/>
    </source>
</evidence>
<dbReference type="NCBIfam" id="TIGR02095">
    <property type="entry name" value="glgA"/>
    <property type="match status" value="1"/>
</dbReference>
<evidence type="ECO:0000256" key="2">
    <source>
        <dbReference type="ARBA" id="ARBA00002764"/>
    </source>
</evidence>
<dbReference type="RefSeq" id="WP_050610938.1">
    <property type="nucleotide sequence ID" value="NZ_AYYP01000010.1"/>
</dbReference>
<dbReference type="GO" id="GO:0009011">
    <property type="term" value="F:alpha-1,4-glucan glucosyltransferase (ADP-glucose donor) activity"/>
    <property type="evidence" value="ECO:0007669"/>
    <property type="project" value="UniProtKB-UniRule"/>
</dbReference>
<evidence type="ECO:0000256" key="7">
    <source>
        <dbReference type="HAMAP-Rule" id="MF_00484"/>
    </source>
</evidence>
<dbReference type="SUPFAM" id="SSF53756">
    <property type="entry name" value="UDP-Glycosyltransferase/glycogen phosphorylase"/>
    <property type="match status" value="1"/>
</dbReference>
<dbReference type="EMBL" id="AYYP01000010">
    <property type="protein sequence ID" value="KRM65894.1"/>
    <property type="molecule type" value="Genomic_DNA"/>
</dbReference>
<evidence type="ECO:0000313" key="10">
    <source>
        <dbReference type="EMBL" id="KRM65894.1"/>
    </source>
</evidence>
<comment type="function">
    <text evidence="2 7">Synthesizes alpha-1,4-glucan chains using ADP-glucose.</text>
</comment>
<sequence>MKILFAAAECAPFFKTGGLGDVVGALPKYLAKKGHEVKVVLPYFAGMKEEYKQKLAYLFNFRVNVGWRSQYCGLMHLEQDGVEYFFIDNEYYFKRPGLYGYYDDGERFAFFQQAVIEMMEKVNFIPDVLHVNDYHTAFIPFLLREKYGWINAYQQIATVLTIHNLEFQGQYGRDVLPELFGMDTGRYDDGTVRFGDAVNFMKAGILYADKINTVSPSYAGEIQTPAFGCGLDGVLRMVNWKLSGILNGIDYETNNPKTDPNIKHTFTKNNLKGKAVDKAELQQKFGLPVRKDVPLIGIVSRLTYQKGFQLVVSEMENLLQFDVQVVVLGTGYPDLEHDFWYFGDKYPDKCGVKIDFDVNLAQEIYAGCDMFLMPSAFEPCGLSQMISMRYGTLPIVHQIGGLKDSVEAYNPIEHTGTGFGFEEYNSFYMMETIKQALGVYTNEPKVWKKLVTNAMKRDSSWQTASQSYEALYEEIIRN</sequence>
<dbReference type="GO" id="GO:0005978">
    <property type="term" value="P:glycogen biosynthetic process"/>
    <property type="evidence" value="ECO:0007669"/>
    <property type="project" value="UniProtKB-UniRule"/>
</dbReference>
<dbReference type="Proteomes" id="UP000051008">
    <property type="component" value="Unassembled WGS sequence"/>
</dbReference>